<reference evidence="8" key="2">
    <citation type="submission" date="2025-09" db="UniProtKB">
        <authorList>
            <consortium name="Ensembl"/>
        </authorList>
    </citation>
    <scope>IDENTIFICATION</scope>
</reference>
<dbReference type="GO" id="GO:0005576">
    <property type="term" value="C:extracellular region"/>
    <property type="evidence" value="ECO:0007669"/>
    <property type="project" value="UniProtKB-SubCell"/>
</dbReference>
<evidence type="ECO:0000256" key="1">
    <source>
        <dbReference type="ARBA" id="ARBA00004613"/>
    </source>
</evidence>
<evidence type="ECO:0000256" key="4">
    <source>
        <dbReference type="ARBA" id="ARBA00022900"/>
    </source>
</evidence>
<feature type="domain" description="Kazal-like" evidence="7">
    <location>
        <begin position="153"/>
        <end position="197"/>
    </location>
</feature>
<evidence type="ECO:0000256" key="3">
    <source>
        <dbReference type="ARBA" id="ARBA00022690"/>
    </source>
</evidence>
<evidence type="ECO:0000313" key="9">
    <source>
        <dbReference type="Proteomes" id="UP000694380"/>
    </source>
</evidence>
<dbReference type="CDD" id="cd00104">
    <property type="entry name" value="KAZAL_FS"/>
    <property type="match status" value="1"/>
</dbReference>
<dbReference type="InterPro" id="IPR050159">
    <property type="entry name" value="Kazal-type_SerProtInhib"/>
</dbReference>
<evidence type="ECO:0000313" key="8">
    <source>
        <dbReference type="Ensembl" id="ENSCPBP00000001509.1"/>
    </source>
</evidence>
<keyword evidence="5" id="KW-1015">Disulfide bond</keyword>
<dbReference type="Gene3D" id="3.30.60.30">
    <property type="match status" value="3"/>
</dbReference>
<dbReference type="AlphaFoldDB" id="A0A8C3F630"/>
<dbReference type="Ensembl" id="ENSCPBT00000001858.1">
    <property type="protein sequence ID" value="ENSCPBP00000001509.1"/>
    <property type="gene ID" value="ENSCPBG00000001220.1"/>
</dbReference>
<sequence length="197" mass="21473">RSVAQMASLTPMNVCCVPTTCEYYTPNIPSEYFLVLIPCPRILAEVCGTDGITYPNDCMLCAGDTEPGVTHGAPFHRLQDATNSIAVLLLQSECTSYRRTTTDNGKVLVVCPRILQTVCGTDGVTYANECEMLAPKAPSVATHFTNTLFLFCVQVDCSDYVEPSPICTMEYFAHCGSDGTTYSNKCHFCNAVAYVQN</sequence>
<dbReference type="Proteomes" id="UP000694380">
    <property type="component" value="Unplaced"/>
</dbReference>
<comment type="subcellular location">
    <subcellularLocation>
        <location evidence="1">Secreted</location>
    </subcellularLocation>
</comment>
<dbReference type="InterPro" id="IPR002350">
    <property type="entry name" value="Kazal_dom"/>
</dbReference>
<dbReference type="GeneTree" id="ENSGT00940000165772"/>
<dbReference type="PANTHER" id="PTHR47499:SF1">
    <property type="entry name" value="SERINE PROTEASE INHIBITOR KAZAL-TYPE 7"/>
    <property type="match status" value="1"/>
</dbReference>
<feature type="domain" description="Kazal-like" evidence="7">
    <location>
        <begin position="88"/>
        <end position="149"/>
    </location>
</feature>
<dbReference type="SUPFAM" id="SSF100895">
    <property type="entry name" value="Kazal-type serine protease inhibitors"/>
    <property type="match status" value="3"/>
</dbReference>
<name>A0A8C3F630_CHRPI</name>
<dbReference type="Pfam" id="PF00050">
    <property type="entry name" value="Kazal_1"/>
    <property type="match status" value="3"/>
</dbReference>
<keyword evidence="9" id="KW-1185">Reference proteome</keyword>
<dbReference type="GO" id="GO:0004867">
    <property type="term" value="F:serine-type endopeptidase inhibitor activity"/>
    <property type="evidence" value="ECO:0007669"/>
    <property type="project" value="UniProtKB-KW"/>
</dbReference>
<accession>A0A8C3F630</accession>
<dbReference type="PANTHER" id="PTHR47499">
    <property type="entry name" value="SERINE PROTEASE INHIBITOR KAZAL-TYPE 7 SPINK7"/>
    <property type="match status" value="1"/>
</dbReference>
<keyword evidence="3" id="KW-0646">Protease inhibitor</keyword>
<protein>
    <recommendedName>
        <fullName evidence="7">Kazal-like domain-containing protein</fullName>
    </recommendedName>
</protein>
<evidence type="ECO:0000256" key="5">
    <source>
        <dbReference type="ARBA" id="ARBA00023157"/>
    </source>
</evidence>
<feature type="domain" description="Kazal-like" evidence="7">
    <location>
        <begin position="23"/>
        <end position="77"/>
    </location>
</feature>
<keyword evidence="2" id="KW-0964">Secreted</keyword>
<dbReference type="PROSITE" id="PS51465">
    <property type="entry name" value="KAZAL_2"/>
    <property type="match status" value="3"/>
</dbReference>
<proteinExistence type="predicted"/>
<evidence type="ECO:0000256" key="6">
    <source>
        <dbReference type="ARBA" id="ARBA00023180"/>
    </source>
</evidence>
<keyword evidence="6" id="KW-0325">Glycoprotein</keyword>
<dbReference type="PROSITE" id="PS00282">
    <property type="entry name" value="KAZAL_1"/>
    <property type="match status" value="2"/>
</dbReference>
<organism evidence="8 9">
    <name type="scientific">Chrysemys picta bellii</name>
    <name type="common">Western painted turtle</name>
    <name type="synonym">Emys bellii</name>
    <dbReference type="NCBI Taxonomy" id="8478"/>
    <lineage>
        <taxon>Eukaryota</taxon>
        <taxon>Metazoa</taxon>
        <taxon>Chordata</taxon>
        <taxon>Craniata</taxon>
        <taxon>Vertebrata</taxon>
        <taxon>Euteleostomi</taxon>
        <taxon>Archelosauria</taxon>
        <taxon>Testudinata</taxon>
        <taxon>Testudines</taxon>
        <taxon>Cryptodira</taxon>
        <taxon>Durocryptodira</taxon>
        <taxon>Testudinoidea</taxon>
        <taxon>Emydidae</taxon>
        <taxon>Chrysemys</taxon>
    </lineage>
</organism>
<dbReference type="SMART" id="SM00280">
    <property type="entry name" value="KAZAL"/>
    <property type="match status" value="3"/>
</dbReference>
<evidence type="ECO:0000256" key="2">
    <source>
        <dbReference type="ARBA" id="ARBA00022525"/>
    </source>
</evidence>
<dbReference type="InterPro" id="IPR036058">
    <property type="entry name" value="Kazal_dom_sf"/>
</dbReference>
<evidence type="ECO:0000259" key="7">
    <source>
        <dbReference type="PROSITE" id="PS51465"/>
    </source>
</evidence>
<reference evidence="8" key="1">
    <citation type="submission" date="2025-08" db="UniProtKB">
        <authorList>
            <consortium name="Ensembl"/>
        </authorList>
    </citation>
    <scope>IDENTIFICATION</scope>
</reference>
<keyword evidence="4" id="KW-0722">Serine protease inhibitor</keyword>